<dbReference type="HOGENOM" id="CLU_1569909_0_0_0"/>
<dbReference type="STRING" id="401053.AciPR4_1605"/>
<dbReference type="OrthoDB" id="9846962at2"/>
<accession>E8V2K4</accession>
<dbReference type="KEGG" id="tsa:AciPR4_1605"/>
<sequence length="170" mass="18767">MRDDELLAIYGATRQLAEGMTARDAELKQSTAALEATIAQVRQLPAMLGQQTSKYIAAGIREVVQEDFKQPIEKAVEGPIRSIEVAAYHAREAVEQIKREARFQTWTVFAFILALGMALGGGGAYFFFARQVAALNDRFDYLQHLLLALTPATADTHAPPKPTGKKPRQH</sequence>
<evidence type="ECO:0000256" key="1">
    <source>
        <dbReference type="SAM" id="Phobius"/>
    </source>
</evidence>
<evidence type="ECO:0000313" key="3">
    <source>
        <dbReference type="Proteomes" id="UP000006844"/>
    </source>
</evidence>
<keyword evidence="1" id="KW-1133">Transmembrane helix</keyword>
<feature type="transmembrane region" description="Helical" evidence="1">
    <location>
        <begin position="106"/>
        <end position="128"/>
    </location>
</feature>
<keyword evidence="1" id="KW-0812">Transmembrane</keyword>
<organism evidence="2 3">
    <name type="scientific">Terriglobus saanensis (strain ATCC BAA-1853 / DSM 23119 / SP1PR4)</name>
    <dbReference type="NCBI Taxonomy" id="401053"/>
    <lineage>
        <taxon>Bacteria</taxon>
        <taxon>Pseudomonadati</taxon>
        <taxon>Acidobacteriota</taxon>
        <taxon>Terriglobia</taxon>
        <taxon>Terriglobales</taxon>
        <taxon>Acidobacteriaceae</taxon>
        <taxon>Terriglobus</taxon>
    </lineage>
</organism>
<evidence type="ECO:0000313" key="2">
    <source>
        <dbReference type="EMBL" id="ADV82422.1"/>
    </source>
</evidence>
<reference evidence="2 3" key="1">
    <citation type="journal article" date="2012" name="Stand. Genomic Sci.">
        <title>Complete genome sequence of Terriglobus saanensis type strain SP1PR4(T), an Acidobacteria from tundra soil.</title>
        <authorList>
            <person name="Rawat S.R."/>
            <person name="Mannisto M.K."/>
            <person name="Starovoytov V."/>
            <person name="Goodwin L."/>
            <person name="Nolan M."/>
            <person name="Hauser L."/>
            <person name="Land M."/>
            <person name="Davenport K.W."/>
            <person name="Woyke T."/>
            <person name="Haggblom M.M."/>
        </authorList>
    </citation>
    <scope>NUCLEOTIDE SEQUENCE</scope>
    <source>
        <strain evidence="3">ATCC BAA-1853 / DSM 23119 / SP1PR4</strain>
    </source>
</reference>
<protein>
    <submittedName>
        <fullName evidence="2">Uncharacterized protein</fullName>
    </submittedName>
</protein>
<dbReference type="Proteomes" id="UP000006844">
    <property type="component" value="Chromosome"/>
</dbReference>
<name>E8V2K4_TERSS</name>
<keyword evidence="3" id="KW-1185">Reference proteome</keyword>
<proteinExistence type="predicted"/>
<dbReference type="AlphaFoldDB" id="E8V2K4"/>
<dbReference type="RefSeq" id="WP_013568155.1">
    <property type="nucleotide sequence ID" value="NC_014963.1"/>
</dbReference>
<dbReference type="EMBL" id="CP002467">
    <property type="protein sequence ID" value="ADV82422.1"/>
    <property type="molecule type" value="Genomic_DNA"/>
</dbReference>
<gene>
    <name evidence="2" type="ordered locus">AciPR4_1605</name>
</gene>
<keyword evidence="1" id="KW-0472">Membrane</keyword>